<keyword evidence="3" id="KW-0902">Two-component regulatory system</keyword>
<comment type="similarity">
    <text evidence="2">Belongs to the ARR-like family.</text>
</comment>
<dbReference type="SMART" id="SM00448">
    <property type="entry name" value="REC"/>
    <property type="match status" value="1"/>
</dbReference>
<dbReference type="Proteomes" id="UP001229421">
    <property type="component" value="Unassembled WGS sequence"/>
</dbReference>
<dbReference type="GO" id="GO:0005634">
    <property type="term" value="C:nucleus"/>
    <property type="evidence" value="ECO:0007669"/>
    <property type="project" value="UniProtKB-SubCell"/>
</dbReference>
<feature type="compositionally biased region" description="Gly residues" evidence="10">
    <location>
        <begin position="521"/>
        <end position="530"/>
    </location>
</feature>
<feature type="region of interest" description="Disordered" evidence="10">
    <location>
        <begin position="567"/>
        <end position="594"/>
    </location>
</feature>
<dbReference type="InterPro" id="IPR010402">
    <property type="entry name" value="CCT_domain"/>
</dbReference>
<dbReference type="FunFam" id="3.40.50.2300:FF:000214">
    <property type="entry name" value="Two-component response regulator-like PRR37"/>
    <property type="match status" value="1"/>
</dbReference>
<dbReference type="InterPro" id="IPR011006">
    <property type="entry name" value="CheY-like_superfamily"/>
</dbReference>
<keyword evidence="14" id="KW-1185">Reference proteome</keyword>
<dbReference type="Pfam" id="PF06203">
    <property type="entry name" value="CCT"/>
    <property type="match status" value="1"/>
</dbReference>
<dbReference type="EMBL" id="JAUHHV010000010">
    <property type="protein sequence ID" value="KAK1409818.1"/>
    <property type="molecule type" value="Genomic_DNA"/>
</dbReference>
<dbReference type="GO" id="GO:0007623">
    <property type="term" value="P:circadian rhythm"/>
    <property type="evidence" value="ECO:0007669"/>
    <property type="project" value="UniProtKB-ARBA"/>
</dbReference>
<dbReference type="GO" id="GO:0000160">
    <property type="term" value="P:phosphorelay signal transduction system"/>
    <property type="evidence" value="ECO:0007669"/>
    <property type="project" value="UniProtKB-KW"/>
</dbReference>
<keyword evidence="6" id="KW-0804">Transcription</keyword>
<evidence type="ECO:0000256" key="1">
    <source>
        <dbReference type="ARBA" id="ARBA00004123"/>
    </source>
</evidence>
<dbReference type="GO" id="GO:0045892">
    <property type="term" value="P:negative regulation of DNA-templated transcription"/>
    <property type="evidence" value="ECO:0007669"/>
    <property type="project" value="UniProtKB-ARBA"/>
</dbReference>
<evidence type="ECO:0000256" key="10">
    <source>
        <dbReference type="SAM" id="MobiDB-lite"/>
    </source>
</evidence>
<feature type="compositionally biased region" description="Basic and acidic residues" evidence="10">
    <location>
        <begin position="381"/>
        <end position="390"/>
    </location>
</feature>
<protein>
    <submittedName>
        <fullName evidence="13">Uncharacterized protein</fullName>
    </submittedName>
</protein>
<gene>
    <name evidence="13" type="ORF">QVD17_36347</name>
</gene>
<evidence type="ECO:0000259" key="12">
    <source>
        <dbReference type="PROSITE" id="PS51017"/>
    </source>
</evidence>
<dbReference type="PANTHER" id="PTHR43874">
    <property type="entry name" value="TWO-COMPONENT RESPONSE REGULATOR"/>
    <property type="match status" value="1"/>
</dbReference>
<evidence type="ECO:0000256" key="2">
    <source>
        <dbReference type="ARBA" id="ARBA00010330"/>
    </source>
</evidence>
<dbReference type="PROSITE" id="PS51017">
    <property type="entry name" value="CCT"/>
    <property type="match status" value="1"/>
</dbReference>
<dbReference type="InterPro" id="IPR045279">
    <property type="entry name" value="ARR-like"/>
</dbReference>
<feature type="region of interest" description="Disordered" evidence="10">
    <location>
        <begin position="123"/>
        <end position="201"/>
    </location>
</feature>
<keyword evidence="5" id="KW-0090">Biological rhythms</keyword>
<evidence type="ECO:0000256" key="9">
    <source>
        <dbReference type="PROSITE-ProRule" id="PRU00357"/>
    </source>
</evidence>
<proteinExistence type="inferred from homology"/>
<name>A0AAD8NJ54_TARER</name>
<feature type="compositionally biased region" description="Polar residues" evidence="10">
    <location>
        <begin position="132"/>
        <end position="150"/>
    </location>
</feature>
<feature type="compositionally biased region" description="Polar residues" evidence="10">
    <location>
        <begin position="370"/>
        <end position="379"/>
    </location>
</feature>
<keyword evidence="7 9" id="KW-0539">Nucleus</keyword>
<feature type="compositionally biased region" description="Polar residues" evidence="10">
    <location>
        <begin position="479"/>
        <end position="512"/>
    </location>
</feature>
<feature type="compositionally biased region" description="Polar residues" evidence="10">
    <location>
        <begin position="585"/>
        <end position="594"/>
    </location>
</feature>
<evidence type="ECO:0000256" key="4">
    <source>
        <dbReference type="ARBA" id="ARBA00023015"/>
    </source>
</evidence>
<dbReference type="CDD" id="cd17582">
    <property type="entry name" value="psREC_PRR"/>
    <property type="match status" value="1"/>
</dbReference>
<dbReference type="PANTHER" id="PTHR43874:SF125">
    <property type="entry name" value="TWO-COMPONENT RESPONSE REGULATOR-LIKE APRR7"/>
    <property type="match status" value="1"/>
</dbReference>
<dbReference type="GO" id="GO:0009736">
    <property type="term" value="P:cytokinin-activated signaling pathway"/>
    <property type="evidence" value="ECO:0007669"/>
    <property type="project" value="InterPro"/>
</dbReference>
<feature type="region of interest" description="Disordered" evidence="10">
    <location>
        <begin position="464"/>
        <end position="550"/>
    </location>
</feature>
<feature type="domain" description="CCT" evidence="12">
    <location>
        <begin position="540"/>
        <end position="582"/>
    </location>
</feature>
<dbReference type="Pfam" id="PF00072">
    <property type="entry name" value="Response_reg"/>
    <property type="match status" value="1"/>
</dbReference>
<evidence type="ECO:0000313" key="14">
    <source>
        <dbReference type="Proteomes" id="UP001229421"/>
    </source>
</evidence>
<organism evidence="13 14">
    <name type="scientific">Tagetes erecta</name>
    <name type="common">African marigold</name>
    <dbReference type="NCBI Taxonomy" id="13708"/>
    <lineage>
        <taxon>Eukaryota</taxon>
        <taxon>Viridiplantae</taxon>
        <taxon>Streptophyta</taxon>
        <taxon>Embryophyta</taxon>
        <taxon>Tracheophyta</taxon>
        <taxon>Spermatophyta</taxon>
        <taxon>Magnoliopsida</taxon>
        <taxon>eudicotyledons</taxon>
        <taxon>Gunneridae</taxon>
        <taxon>Pentapetalae</taxon>
        <taxon>asterids</taxon>
        <taxon>campanulids</taxon>
        <taxon>Asterales</taxon>
        <taxon>Asteraceae</taxon>
        <taxon>Asteroideae</taxon>
        <taxon>Heliantheae alliance</taxon>
        <taxon>Tageteae</taxon>
        <taxon>Tagetes</taxon>
    </lineage>
</organism>
<reference evidence="13" key="1">
    <citation type="journal article" date="2023" name="bioRxiv">
        <title>Improved chromosome-level genome assembly for marigold (Tagetes erecta).</title>
        <authorList>
            <person name="Jiang F."/>
            <person name="Yuan L."/>
            <person name="Wang S."/>
            <person name="Wang H."/>
            <person name="Xu D."/>
            <person name="Wang A."/>
            <person name="Fan W."/>
        </authorList>
    </citation>
    <scope>NUCLEOTIDE SEQUENCE</scope>
    <source>
        <strain evidence="13">WSJ</strain>
        <tissue evidence="13">Leaf</tissue>
    </source>
</reference>
<evidence type="ECO:0000256" key="8">
    <source>
        <dbReference type="PROSITE-ProRule" id="PRU00169"/>
    </source>
</evidence>
<comment type="caution">
    <text evidence="8">Lacks conserved residue(s) required for the propagation of feature annotation.</text>
</comment>
<feature type="region of interest" description="Disordered" evidence="10">
    <location>
        <begin position="270"/>
        <end position="294"/>
    </location>
</feature>
<feature type="region of interest" description="Disordered" evidence="10">
    <location>
        <begin position="367"/>
        <end position="392"/>
    </location>
</feature>
<comment type="caution">
    <text evidence="13">The sequence shown here is derived from an EMBL/GenBank/DDBJ whole genome shotgun (WGS) entry which is preliminary data.</text>
</comment>
<dbReference type="SUPFAM" id="SSF52172">
    <property type="entry name" value="CheY-like"/>
    <property type="match status" value="1"/>
</dbReference>
<feature type="domain" description="Response regulatory" evidence="11">
    <location>
        <begin position="1"/>
        <end position="117"/>
    </location>
</feature>
<evidence type="ECO:0000313" key="13">
    <source>
        <dbReference type="EMBL" id="KAK1409818.1"/>
    </source>
</evidence>
<keyword evidence="4" id="KW-0805">Transcription regulation</keyword>
<feature type="compositionally biased region" description="Basic and acidic residues" evidence="10">
    <location>
        <begin position="278"/>
        <end position="293"/>
    </location>
</feature>
<evidence type="ECO:0000256" key="6">
    <source>
        <dbReference type="ARBA" id="ARBA00023163"/>
    </source>
</evidence>
<dbReference type="PROSITE" id="PS50110">
    <property type="entry name" value="RESPONSE_REGULATORY"/>
    <property type="match status" value="1"/>
</dbReference>
<evidence type="ECO:0000256" key="3">
    <source>
        <dbReference type="ARBA" id="ARBA00023012"/>
    </source>
</evidence>
<evidence type="ECO:0000259" key="11">
    <source>
        <dbReference type="PROSITE" id="PS50110"/>
    </source>
</evidence>
<evidence type="ECO:0000256" key="7">
    <source>
        <dbReference type="ARBA" id="ARBA00023242"/>
    </source>
</evidence>
<dbReference type="InterPro" id="IPR001789">
    <property type="entry name" value="Sig_transdc_resp-reg_receiver"/>
</dbReference>
<comment type="subcellular location">
    <subcellularLocation>
        <location evidence="1 9">Nucleus</location>
    </subcellularLocation>
</comment>
<dbReference type="AlphaFoldDB" id="A0AAD8NJ54"/>
<sequence length="594" mass="65369">MLVENDDCTRHIVTALLRNCNYEVIEAANGIQAWKILEDLSNHIDIVLTEVVMPFLSGVGLLCKIMSHKTRKNVPVIMMSSHDSMGLVFKCLSKGAVDFLVKPIRKNELKILWQHVWRRCHSSSGSGSESGTQAQKSVNSKNNLRCNNNGGIDEDYNGSTDDGSDDGSGTQSSWTKQGAEPESPVAGSPCDQITEHPDSTCGLVIRPRRDFNDLEEQTCLDDGSDAKETAIQISRNSDMQIEFPIEVPIKHNGIQKNVHQALDHMLNVKSKDSKKHQPKDIKMCDPHTENDEIKGEDEPEKVMDANTKAIDDLNEVVVGAPGLKRPRATEIDGRKLQNGCNILRHSELSAFTRYNTNSNAVKCSPEIVGSYSQPDNRPSNLKKDSNHDAQSDGYFIYQGSSEQVIPRKADVTPPTDVKHQELHIQHIHHHHHVHHYHNIAADQPLSSKHDDFGLSKLAANAAHCGSSNIKGGPVEGNLDDNNMNRSGSGSKHGSNVPNGSDTGVNFEVTNVESKADAAGKSGSGDASGGGGRDRHRSAEREAALTKFRQKREVRCFEKKVRYQNRKKLAEQRPRVKGQFVKGANRDSSSNADDG</sequence>
<dbReference type="GO" id="GO:0010017">
    <property type="term" value="P:red or far-red light signaling pathway"/>
    <property type="evidence" value="ECO:0007669"/>
    <property type="project" value="UniProtKB-ARBA"/>
</dbReference>
<evidence type="ECO:0000256" key="5">
    <source>
        <dbReference type="ARBA" id="ARBA00023108"/>
    </source>
</evidence>
<dbReference type="Gene3D" id="3.40.50.2300">
    <property type="match status" value="1"/>
</dbReference>
<accession>A0AAD8NJ54</accession>